<evidence type="ECO:0000256" key="3">
    <source>
        <dbReference type="ARBA" id="ARBA00022946"/>
    </source>
</evidence>
<keyword evidence="4 9" id="KW-0689">Ribosomal protein</keyword>
<dbReference type="SMART" id="SM00739">
    <property type="entry name" value="KOW"/>
    <property type="match status" value="1"/>
</dbReference>
<protein>
    <recommendedName>
        <fullName evidence="7">Large ribosomal subunit protein uL24m</fullName>
    </recommendedName>
    <alternativeName>
        <fullName evidence="8">39S ribosomal protein L24, mitochondrial</fullName>
    </alternativeName>
</protein>
<dbReference type="InterPro" id="IPR005824">
    <property type="entry name" value="KOW"/>
</dbReference>
<dbReference type="GO" id="GO:0003735">
    <property type="term" value="F:structural constituent of ribosome"/>
    <property type="evidence" value="ECO:0007669"/>
    <property type="project" value="InterPro"/>
</dbReference>
<dbReference type="Pfam" id="PF00467">
    <property type="entry name" value="KOW"/>
    <property type="match status" value="1"/>
</dbReference>
<dbReference type="InterPro" id="IPR003256">
    <property type="entry name" value="Ribosomal_uL24"/>
</dbReference>
<dbReference type="PANTHER" id="PTHR12903">
    <property type="entry name" value="MITOCHONDRIAL RIBOSOMAL PROTEIN L24"/>
    <property type="match status" value="1"/>
</dbReference>
<evidence type="ECO:0000256" key="6">
    <source>
        <dbReference type="ARBA" id="ARBA00023274"/>
    </source>
</evidence>
<dbReference type="Proteomes" id="UP000708208">
    <property type="component" value="Unassembled WGS sequence"/>
</dbReference>
<sequence>MPNYLPREVKRRRVRFTTNRPWSAEFEKQNQFSHRNRVYVQPIKNWLFFKGDRVEVLHGRDKGKQGLITQVIQERNWVIVGGLNWHFRYIGKGEDTRGMLVRSEAPLLVTNQVSLVDPSDDKLTKVEWRYTEEGEPVRVSLRTGRIIPLPFAAEETHDYKDPTSYLENESKDTKAADVEAITFDPSLKTFEMEIMEVMDIKEDRVPKKSYFY</sequence>
<evidence type="ECO:0000256" key="9">
    <source>
        <dbReference type="RuleBase" id="RU003477"/>
    </source>
</evidence>
<dbReference type="CDD" id="cd06089">
    <property type="entry name" value="KOW_RPL26"/>
    <property type="match status" value="1"/>
</dbReference>
<dbReference type="NCBIfam" id="TIGR01079">
    <property type="entry name" value="rplX_bact"/>
    <property type="match status" value="1"/>
</dbReference>
<evidence type="ECO:0000256" key="4">
    <source>
        <dbReference type="ARBA" id="ARBA00022980"/>
    </source>
</evidence>
<dbReference type="GO" id="GO:0005739">
    <property type="term" value="C:mitochondrion"/>
    <property type="evidence" value="ECO:0007669"/>
    <property type="project" value="UniProtKB-SubCell"/>
</dbReference>
<evidence type="ECO:0000313" key="11">
    <source>
        <dbReference type="EMBL" id="CAG7726936.1"/>
    </source>
</evidence>
<dbReference type="EMBL" id="CAJVCH010141919">
    <property type="protein sequence ID" value="CAG7726936.1"/>
    <property type="molecule type" value="Genomic_DNA"/>
</dbReference>
<gene>
    <name evidence="11" type="ORF">AFUS01_LOCUS15811</name>
</gene>
<dbReference type="FunFam" id="2.30.30.30:FF:000032">
    <property type="entry name" value="39S ribosomal protein L24, mitochondrial"/>
    <property type="match status" value="1"/>
</dbReference>
<name>A0A8J2P772_9HEXA</name>
<dbReference type="GO" id="GO:0006412">
    <property type="term" value="P:translation"/>
    <property type="evidence" value="ECO:0007669"/>
    <property type="project" value="InterPro"/>
</dbReference>
<dbReference type="InterPro" id="IPR041988">
    <property type="entry name" value="Ribosomal_uL24_KOW"/>
</dbReference>
<keyword evidence="12" id="KW-1185">Reference proteome</keyword>
<dbReference type="OrthoDB" id="359154at2759"/>
<keyword evidence="5" id="KW-0496">Mitochondrion</keyword>
<dbReference type="InterPro" id="IPR005825">
    <property type="entry name" value="Ribosomal_uL24_CS"/>
</dbReference>
<dbReference type="Pfam" id="PF17136">
    <property type="entry name" value="ribosomal_L24"/>
    <property type="match status" value="1"/>
</dbReference>
<keyword evidence="6 9" id="KW-0687">Ribonucleoprotein</keyword>
<evidence type="ECO:0000259" key="10">
    <source>
        <dbReference type="SMART" id="SM00739"/>
    </source>
</evidence>
<dbReference type="GO" id="GO:0005840">
    <property type="term" value="C:ribosome"/>
    <property type="evidence" value="ECO:0007669"/>
    <property type="project" value="UniProtKB-KW"/>
</dbReference>
<evidence type="ECO:0000256" key="7">
    <source>
        <dbReference type="ARBA" id="ARBA00035283"/>
    </source>
</evidence>
<dbReference type="GO" id="GO:0003723">
    <property type="term" value="F:RNA binding"/>
    <property type="evidence" value="ECO:0007669"/>
    <property type="project" value="InterPro"/>
</dbReference>
<evidence type="ECO:0000256" key="1">
    <source>
        <dbReference type="ARBA" id="ARBA00004173"/>
    </source>
</evidence>
<accession>A0A8J2P772</accession>
<dbReference type="InterPro" id="IPR057264">
    <property type="entry name" value="Ribosomal_uL24_C"/>
</dbReference>
<evidence type="ECO:0000256" key="8">
    <source>
        <dbReference type="ARBA" id="ARBA00035357"/>
    </source>
</evidence>
<dbReference type="HAMAP" id="MF_01326_B">
    <property type="entry name" value="Ribosomal_uL24_B"/>
    <property type="match status" value="1"/>
</dbReference>
<dbReference type="AlphaFoldDB" id="A0A8J2P772"/>
<comment type="subcellular location">
    <subcellularLocation>
        <location evidence="1">Mitochondrion</location>
    </subcellularLocation>
</comment>
<keyword evidence="3" id="KW-0809">Transit peptide</keyword>
<evidence type="ECO:0000256" key="2">
    <source>
        <dbReference type="ARBA" id="ARBA00010618"/>
    </source>
</evidence>
<proteinExistence type="inferred from homology"/>
<reference evidence="11" key="1">
    <citation type="submission" date="2021-06" db="EMBL/GenBank/DDBJ databases">
        <authorList>
            <person name="Hodson N. C."/>
            <person name="Mongue J. A."/>
            <person name="Jaron S. K."/>
        </authorList>
    </citation>
    <scope>NUCLEOTIDE SEQUENCE</scope>
</reference>
<comment type="caution">
    <text evidence="11">The sequence shown here is derived from an EMBL/GenBank/DDBJ whole genome shotgun (WGS) entry which is preliminary data.</text>
</comment>
<evidence type="ECO:0000313" key="12">
    <source>
        <dbReference type="Proteomes" id="UP000708208"/>
    </source>
</evidence>
<comment type="similarity">
    <text evidence="2 9">Belongs to the universal ribosomal protein uL24 family.</text>
</comment>
<evidence type="ECO:0000256" key="5">
    <source>
        <dbReference type="ARBA" id="ARBA00023128"/>
    </source>
</evidence>
<feature type="domain" description="KOW" evidence="10">
    <location>
        <begin position="47"/>
        <end position="74"/>
    </location>
</feature>
<dbReference type="GO" id="GO:1990904">
    <property type="term" value="C:ribonucleoprotein complex"/>
    <property type="evidence" value="ECO:0007669"/>
    <property type="project" value="UniProtKB-KW"/>
</dbReference>
<organism evidence="11 12">
    <name type="scientific">Allacma fusca</name>
    <dbReference type="NCBI Taxonomy" id="39272"/>
    <lineage>
        <taxon>Eukaryota</taxon>
        <taxon>Metazoa</taxon>
        <taxon>Ecdysozoa</taxon>
        <taxon>Arthropoda</taxon>
        <taxon>Hexapoda</taxon>
        <taxon>Collembola</taxon>
        <taxon>Symphypleona</taxon>
        <taxon>Sminthuridae</taxon>
        <taxon>Allacma</taxon>
    </lineage>
</organism>
<dbReference type="PROSITE" id="PS01108">
    <property type="entry name" value="RIBOSOMAL_L24"/>
    <property type="match status" value="1"/>
</dbReference>